<organism evidence="1 2">
    <name type="scientific">Phytophthora fragariae</name>
    <dbReference type="NCBI Taxonomy" id="53985"/>
    <lineage>
        <taxon>Eukaryota</taxon>
        <taxon>Sar</taxon>
        <taxon>Stramenopiles</taxon>
        <taxon>Oomycota</taxon>
        <taxon>Peronosporomycetes</taxon>
        <taxon>Peronosporales</taxon>
        <taxon>Peronosporaceae</taxon>
        <taxon>Phytophthora</taxon>
    </lineage>
</organism>
<dbReference type="EMBL" id="QXFY01000866">
    <property type="protein sequence ID" value="KAE9334010.1"/>
    <property type="molecule type" value="Genomic_DNA"/>
</dbReference>
<evidence type="ECO:0000313" key="2">
    <source>
        <dbReference type="Proteomes" id="UP000486351"/>
    </source>
</evidence>
<proteinExistence type="predicted"/>
<reference evidence="1 2" key="1">
    <citation type="submission" date="2018-09" db="EMBL/GenBank/DDBJ databases">
        <title>Genomic investigation of the strawberry pathogen Phytophthora fragariae indicates pathogenicity is determined by transcriptional variation in three key races.</title>
        <authorList>
            <person name="Adams T.M."/>
            <person name="Armitage A.D."/>
            <person name="Sobczyk M.K."/>
            <person name="Bates H.J."/>
            <person name="Dunwell J.M."/>
            <person name="Nellist C.F."/>
            <person name="Harrison R.J."/>
        </authorList>
    </citation>
    <scope>NUCLEOTIDE SEQUENCE [LARGE SCALE GENOMIC DNA]</scope>
    <source>
        <strain evidence="1 2">NOV-77</strain>
    </source>
</reference>
<comment type="caution">
    <text evidence="1">The sequence shown here is derived from an EMBL/GenBank/DDBJ whole genome shotgun (WGS) entry which is preliminary data.</text>
</comment>
<accession>A0A6G0RJ69</accession>
<dbReference type="AlphaFoldDB" id="A0A6G0RJ69"/>
<name>A0A6G0RJ69_9STRA</name>
<dbReference type="Proteomes" id="UP000486351">
    <property type="component" value="Unassembled WGS sequence"/>
</dbReference>
<sequence length="36" mass="3807">MYGLNVTDVSPMVSAAAEYTGEALSESLSLESELEL</sequence>
<protein>
    <submittedName>
        <fullName evidence="1">Uncharacterized protein</fullName>
    </submittedName>
</protein>
<gene>
    <name evidence="1" type="ORF">PF008_g14174</name>
</gene>
<evidence type="ECO:0000313" key="1">
    <source>
        <dbReference type="EMBL" id="KAE9334010.1"/>
    </source>
</evidence>